<proteinExistence type="inferred from homology"/>
<organism evidence="6 7">
    <name type="scientific">Candidatus Amphirhobacter heronislandensis</name>
    <dbReference type="NCBI Taxonomy" id="1732024"/>
    <lineage>
        <taxon>Bacteria</taxon>
        <taxon>Pseudomonadati</taxon>
        <taxon>Pseudomonadota</taxon>
        <taxon>Gammaproteobacteria</taxon>
        <taxon>Candidatus Tethybacterales</taxon>
        <taxon>Candidatus Tethybacteraceae</taxon>
        <taxon>Candidatus Amphirhobacter</taxon>
    </lineage>
</organism>
<feature type="active site" description="Charge relay system" evidence="4">
    <location>
        <position position="262"/>
    </location>
</feature>
<dbReference type="InterPro" id="IPR012020">
    <property type="entry name" value="ABHD4"/>
</dbReference>
<dbReference type="PANTHER" id="PTHR10794">
    <property type="entry name" value="ABHYDROLASE DOMAIN-CONTAINING PROTEIN"/>
    <property type="match status" value="1"/>
</dbReference>
<evidence type="ECO:0000313" key="7">
    <source>
        <dbReference type="Proteomes" id="UP000604381"/>
    </source>
</evidence>
<name>A0A930UDN0_9GAMM</name>
<keyword evidence="3 6" id="KW-0378">Hydrolase</keyword>
<dbReference type="InterPro" id="IPR000952">
    <property type="entry name" value="AB_hydrolase_4_CS"/>
</dbReference>
<dbReference type="AlphaFoldDB" id="A0A930UDN0"/>
<dbReference type="PANTHER" id="PTHR10794:SF94">
    <property type="entry name" value="ESTERASE YHET-RELATED"/>
    <property type="match status" value="1"/>
</dbReference>
<accession>A0A930UDN0</accession>
<dbReference type="EMBL" id="JADHEI010000046">
    <property type="protein sequence ID" value="MBF2735643.1"/>
    <property type="molecule type" value="Genomic_DNA"/>
</dbReference>
<keyword evidence="7" id="KW-1185">Reference proteome</keyword>
<dbReference type="GO" id="GO:0047372">
    <property type="term" value="F:monoacylglycerol lipase activity"/>
    <property type="evidence" value="ECO:0007669"/>
    <property type="project" value="TreeGrafter"/>
</dbReference>
<dbReference type="SUPFAM" id="SSF53474">
    <property type="entry name" value="alpha/beta-Hydrolases"/>
    <property type="match status" value="1"/>
</dbReference>
<dbReference type="InterPro" id="IPR000073">
    <property type="entry name" value="AB_hydrolase_1"/>
</dbReference>
<dbReference type="Gene3D" id="3.40.50.1820">
    <property type="entry name" value="alpha/beta hydrolase"/>
    <property type="match status" value="1"/>
</dbReference>
<evidence type="ECO:0000256" key="1">
    <source>
        <dbReference type="ARBA" id="ARBA00010884"/>
    </source>
</evidence>
<feature type="domain" description="AB hydrolase-1" evidence="5">
    <location>
        <begin position="59"/>
        <end position="290"/>
    </location>
</feature>
<dbReference type="Proteomes" id="UP000604381">
    <property type="component" value="Unassembled WGS sequence"/>
</dbReference>
<dbReference type="InterPro" id="IPR050960">
    <property type="entry name" value="AB_hydrolase_4_sf"/>
</dbReference>
<dbReference type="PIRSF" id="PIRSF005211">
    <property type="entry name" value="Ab_hydro_YheT"/>
    <property type="match status" value="1"/>
</dbReference>
<evidence type="ECO:0000256" key="4">
    <source>
        <dbReference type="PIRSR" id="PIRSR005211-1"/>
    </source>
</evidence>
<gene>
    <name evidence="6" type="ORF">ISN26_06175</name>
</gene>
<evidence type="ECO:0000259" key="5">
    <source>
        <dbReference type="Pfam" id="PF00561"/>
    </source>
</evidence>
<sequence length="313" mass="34803">MDAATFPEFARPWWLCSTHLETVWARRLGPHPTWRRELASTPDGDVVAFDFLDGEPGQPRLVMFHGLEGCSRSHTVRQCAAWFNARGWSVAVPHFRSCGVMNRLPRAYHAGDTADCRWMLNYARLEEGPTYAAGVSLGGNVLAKFLGENPGQDAVRAAAAVCPPVDLASCARRLDRRFNRMLYGGYFMRRLRAKMLAKIEIYPFLAKAREIRRLRSIRDFDARFTAPLHGFESADDYYAKASAQPLLAEITTPLLLVESGNDALIPPANVPSNPAIETLRTRGGGHAGFVSAPFPGRSDWLAQALHAFFSRTL</sequence>
<keyword evidence="2" id="KW-0719">Serine esterase</keyword>
<dbReference type="GO" id="GO:0034338">
    <property type="term" value="F:short-chain carboxylesterase activity"/>
    <property type="evidence" value="ECO:0007669"/>
    <property type="project" value="TreeGrafter"/>
</dbReference>
<protein>
    <submittedName>
        <fullName evidence="6">Alpha/beta fold hydrolase</fullName>
    </submittedName>
</protein>
<dbReference type="InterPro" id="IPR029058">
    <property type="entry name" value="AB_hydrolase_fold"/>
</dbReference>
<feature type="active site" description="Charge relay system" evidence="4">
    <location>
        <position position="286"/>
    </location>
</feature>
<reference evidence="6" key="1">
    <citation type="submission" date="2020-10" db="EMBL/GenBank/DDBJ databases">
        <title>An improved Amphimedon queenslandica hologenome assembly reveals how three proteobacterial symbionts can extend the metabolic phenotypic of their marine sponge host.</title>
        <authorList>
            <person name="Degnan B."/>
            <person name="Degnan S."/>
            <person name="Xiang X."/>
        </authorList>
    </citation>
    <scope>NUCLEOTIDE SEQUENCE</scope>
    <source>
        <strain evidence="6">AqS2</strain>
    </source>
</reference>
<dbReference type="Pfam" id="PF00561">
    <property type="entry name" value="Abhydrolase_1"/>
    <property type="match status" value="1"/>
</dbReference>
<feature type="active site" description="Charge relay system" evidence="4">
    <location>
        <position position="136"/>
    </location>
</feature>
<comment type="caution">
    <text evidence="6">The sequence shown here is derived from an EMBL/GenBank/DDBJ whole genome shotgun (WGS) entry which is preliminary data.</text>
</comment>
<evidence type="ECO:0000256" key="3">
    <source>
        <dbReference type="ARBA" id="ARBA00022801"/>
    </source>
</evidence>
<dbReference type="PROSITE" id="PS01133">
    <property type="entry name" value="UPF0017"/>
    <property type="match status" value="1"/>
</dbReference>
<evidence type="ECO:0000313" key="6">
    <source>
        <dbReference type="EMBL" id="MBF2735643.1"/>
    </source>
</evidence>
<evidence type="ECO:0000256" key="2">
    <source>
        <dbReference type="ARBA" id="ARBA00022487"/>
    </source>
</evidence>
<comment type="similarity">
    <text evidence="1">Belongs to the AB hydrolase superfamily. AB hydrolase 4 family.</text>
</comment>